<dbReference type="PANTHER" id="PTHR42760">
    <property type="entry name" value="SHORT-CHAIN DEHYDROGENASES/REDUCTASES FAMILY MEMBER"/>
    <property type="match status" value="1"/>
</dbReference>
<accession>A0A1H2UGM5</accession>
<dbReference type="PANTHER" id="PTHR42760:SF40">
    <property type="entry name" value="3-OXOACYL-[ACYL-CARRIER-PROTEIN] REDUCTASE, CHLOROPLASTIC"/>
    <property type="match status" value="1"/>
</dbReference>
<dbReference type="InterPro" id="IPR002347">
    <property type="entry name" value="SDR_fam"/>
</dbReference>
<feature type="domain" description="Ketoreductase" evidence="2">
    <location>
        <begin position="8"/>
        <end position="195"/>
    </location>
</feature>
<dbReference type="CDD" id="cd05233">
    <property type="entry name" value="SDR_c"/>
    <property type="match status" value="1"/>
</dbReference>
<protein>
    <submittedName>
        <fullName evidence="3">NAD(P)-dependent dehydrogenase, short-chain alcohol dehydrogenase family</fullName>
    </submittedName>
</protein>
<dbReference type="EMBL" id="FNOM01000002">
    <property type="protein sequence ID" value="SDW55245.1"/>
    <property type="molecule type" value="Genomic_DNA"/>
</dbReference>
<dbReference type="STRING" id="564137.SAMN04488238_102377"/>
<dbReference type="InterPro" id="IPR020904">
    <property type="entry name" value="Sc_DH/Rdtase_CS"/>
</dbReference>
<evidence type="ECO:0000313" key="3">
    <source>
        <dbReference type="EMBL" id="SDW55245.1"/>
    </source>
</evidence>
<dbReference type="Pfam" id="PF13561">
    <property type="entry name" value="adh_short_C2"/>
    <property type="match status" value="1"/>
</dbReference>
<dbReference type="GO" id="GO:0016616">
    <property type="term" value="F:oxidoreductase activity, acting on the CH-OH group of donors, NAD or NADP as acceptor"/>
    <property type="evidence" value="ECO:0007669"/>
    <property type="project" value="TreeGrafter"/>
</dbReference>
<evidence type="ECO:0000259" key="2">
    <source>
        <dbReference type="SMART" id="SM00822"/>
    </source>
</evidence>
<comment type="similarity">
    <text evidence="1">Belongs to the short-chain dehydrogenases/reductases (SDR) family.</text>
</comment>
<dbReference type="InterPro" id="IPR036291">
    <property type="entry name" value="NAD(P)-bd_dom_sf"/>
</dbReference>
<name>A0A1H2UGM5_9RHOB</name>
<dbReference type="InterPro" id="IPR057326">
    <property type="entry name" value="KR_dom"/>
</dbReference>
<organism evidence="3 4">
    <name type="scientific">Roseicitreum antarcticum</name>
    <dbReference type="NCBI Taxonomy" id="564137"/>
    <lineage>
        <taxon>Bacteria</taxon>
        <taxon>Pseudomonadati</taxon>
        <taxon>Pseudomonadota</taxon>
        <taxon>Alphaproteobacteria</taxon>
        <taxon>Rhodobacterales</taxon>
        <taxon>Paracoccaceae</taxon>
        <taxon>Roseicitreum</taxon>
    </lineage>
</organism>
<keyword evidence="4" id="KW-1185">Reference proteome</keyword>
<dbReference type="GO" id="GO:0030497">
    <property type="term" value="P:fatty acid elongation"/>
    <property type="evidence" value="ECO:0007669"/>
    <property type="project" value="TreeGrafter"/>
</dbReference>
<dbReference type="OrthoDB" id="20590at2"/>
<dbReference type="Proteomes" id="UP000198539">
    <property type="component" value="Unassembled WGS sequence"/>
</dbReference>
<evidence type="ECO:0000256" key="1">
    <source>
        <dbReference type="ARBA" id="ARBA00006484"/>
    </source>
</evidence>
<dbReference type="PRINTS" id="PR00081">
    <property type="entry name" value="GDHRDH"/>
</dbReference>
<gene>
    <name evidence="3" type="ORF">SAMN04488238_102377</name>
</gene>
<dbReference type="SUPFAM" id="SSF51735">
    <property type="entry name" value="NAD(P)-binding Rossmann-fold domains"/>
    <property type="match status" value="1"/>
</dbReference>
<sequence>MSKTPGTKTLLISGGSRGIGRETALRAAERGWSVAITYRTDSVMAARTVQEIEDLGARGMMVQGNVCTEADVTHNFRQVADHFGRIDAVVVNAGIVGPSMPLAQMSADRIRNMVEVNLLGALLFAREAARYLPRDADEPSGALVFVSSVAARLGAPFEYVDYAAAKGAIDTLTLGLSKELAAQNIRVNAVRPGLIETEIHASGGQPDRAQRLGKLVPMARAGRAREVANAIIWLCSDEASYTTGAVLDVTGGR</sequence>
<dbReference type="PRINTS" id="PR00080">
    <property type="entry name" value="SDRFAMILY"/>
</dbReference>
<dbReference type="SMART" id="SM00822">
    <property type="entry name" value="PKS_KR"/>
    <property type="match status" value="1"/>
</dbReference>
<evidence type="ECO:0000313" key="4">
    <source>
        <dbReference type="Proteomes" id="UP000198539"/>
    </source>
</evidence>
<dbReference type="FunFam" id="3.40.50.720:FF:000084">
    <property type="entry name" value="Short-chain dehydrogenase reductase"/>
    <property type="match status" value="1"/>
</dbReference>
<dbReference type="RefSeq" id="WP_092886036.1">
    <property type="nucleotide sequence ID" value="NZ_CP061498.1"/>
</dbReference>
<dbReference type="Gene3D" id="3.40.50.720">
    <property type="entry name" value="NAD(P)-binding Rossmann-like Domain"/>
    <property type="match status" value="1"/>
</dbReference>
<proteinExistence type="inferred from homology"/>
<reference evidence="3 4" key="1">
    <citation type="submission" date="2016-10" db="EMBL/GenBank/DDBJ databases">
        <authorList>
            <person name="de Groot N.N."/>
        </authorList>
    </citation>
    <scope>NUCLEOTIDE SEQUENCE [LARGE SCALE GENOMIC DNA]</scope>
    <source>
        <strain evidence="3 4">CGMCC 1.8894</strain>
    </source>
</reference>
<dbReference type="AlphaFoldDB" id="A0A1H2UGM5"/>
<dbReference type="PROSITE" id="PS00061">
    <property type="entry name" value="ADH_SHORT"/>
    <property type="match status" value="1"/>
</dbReference>